<dbReference type="InterPro" id="IPR053714">
    <property type="entry name" value="Iso_Racemase_Enz_sf"/>
</dbReference>
<reference evidence="2" key="1">
    <citation type="journal article" date="2019" name="Int. J. Syst. Evol. Microbiol.">
        <title>The Global Catalogue of Microorganisms (GCM) 10K type strain sequencing project: providing services to taxonomists for standard genome sequencing and annotation.</title>
        <authorList>
            <consortium name="The Broad Institute Genomics Platform"/>
            <consortium name="The Broad Institute Genome Sequencing Center for Infectious Disease"/>
            <person name="Wu L."/>
            <person name="Ma J."/>
        </authorList>
    </citation>
    <scope>NUCLEOTIDE SEQUENCE [LARGE SCALE GENOMIC DNA]</scope>
    <source>
        <strain evidence="2">JCM 13249</strain>
    </source>
</reference>
<protein>
    <recommendedName>
        <fullName evidence="3">Arylmalonate decarboxylase</fullName>
    </recommendedName>
</protein>
<evidence type="ECO:0000313" key="1">
    <source>
        <dbReference type="EMBL" id="GAA1767723.1"/>
    </source>
</evidence>
<dbReference type="Pfam" id="PF17645">
    <property type="entry name" value="Amdase"/>
    <property type="match status" value="1"/>
</dbReference>
<proteinExistence type="predicted"/>
<dbReference type="InterPro" id="IPR026286">
    <property type="entry name" value="MaiA/AMDase"/>
</dbReference>
<sequence>MAAVPGGIGSDYVKIFRTAFRYAEQLDVLVSAEAGSRGPLRVGVVVPPANPTVEPELYRLLPPGIVPHVARLPALPDLDMAGRLAHYVDDVLPVLDTLRGLAPKAALVACTGSSYPLGVDGDADWSRGAGQRLGSPVLTAAGAIRAVLARLGVRSLVLVSPYPSWLTRRCAQFWTDAGQVVRDVVEIPGTGAIYDLGADRIQDVLDGVLSSVGVADAGTALLVVGTGAPSLEALDRRAGAAQLPMLSSNLAGAWALLDAVGRPDLAGHSSSAALRRLSERLAAA</sequence>
<evidence type="ECO:0000313" key="2">
    <source>
        <dbReference type="Proteomes" id="UP001500655"/>
    </source>
</evidence>
<accession>A0ABP4X165</accession>
<dbReference type="Proteomes" id="UP001500655">
    <property type="component" value="Unassembled WGS sequence"/>
</dbReference>
<dbReference type="EMBL" id="BAAALS010000024">
    <property type="protein sequence ID" value="GAA1767723.1"/>
    <property type="molecule type" value="Genomic_DNA"/>
</dbReference>
<gene>
    <name evidence="1" type="ORF">GCM10009681_43490</name>
</gene>
<dbReference type="PANTHER" id="PTHR40267:SF1">
    <property type="entry name" value="BLR3294 PROTEIN"/>
    <property type="match status" value="1"/>
</dbReference>
<dbReference type="PANTHER" id="PTHR40267">
    <property type="entry name" value="BLR3294 PROTEIN"/>
    <property type="match status" value="1"/>
</dbReference>
<evidence type="ECO:0008006" key="3">
    <source>
        <dbReference type="Google" id="ProtNLM"/>
    </source>
</evidence>
<comment type="caution">
    <text evidence="1">The sequence shown here is derived from an EMBL/GenBank/DDBJ whole genome shotgun (WGS) entry which is preliminary data.</text>
</comment>
<dbReference type="Gene3D" id="3.40.50.12500">
    <property type="match status" value="1"/>
</dbReference>
<name>A0ABP4X165_9ACTN</name>
<keyword evidence="2" id="KW-1185">Reference proteome</keyword>
<organism evidence="1 2">
    <name type="scientific">Luedemannella helvata</name>
    <dbReference type="NCBI Taxonomy" id="349315"/>
    <lineage>
        <taxon>Bacteria</taxon>
        <taxon>Bacillati</taxon>
        <taxon>Actinomycetota</taxon>
        <taxon>Actinomycetes</taxon>
        <taxon>Micromonosporales</taxon>
        <taxon>Micromonosporaceae</taxon>
        <taxon>Luedemannella</taxon>
    </lineage>
</organism>